<protein>
    <submittedName>
        <fullName evidence="2">Uncharacterized protein</fullName>
    </submittedName>
</protein>
<sequence>MQFWARRTSGPWRELATNVGESILHPRAPPMALGTSISGGGEHVTPSVSGGGSSSYASAQQAKRLEADMDWDQPVDESDDVETDGRQYTKKAKGNDEEDDEDDMDDEKPVLADEGAEQDNEADVGVEVAIDVDELEYQDEATVENDDVVEEPTVDVAQGANDAAAADDGDDDDFPDIVVDDDEAE</sequence>
<accession>A0A418EJF3</accession>
<evidence type="ECO:0000313" key="3">
    <source>
        <dbReference type="Proteomes" id="UP000286510"/>
    </source>
</evidence>
<name>A0A418EJF3_APHAT</name>
<reference evidence="2 3" key="1">
    <citation type="submission" date="2018-08" db="EMBL/GenBank/DDBJ databases">
        <title>Aphanomyces genome sequencing and annotation.</title>
        <authorList>
            <person name="Minardi D."/>
            <person name="Oidtmann B."/>
            <person name="Van Der Giezen M."/>
            <person name="Studholme D.J."/>
        </authorList>
    </citation>
    <scope>NUCLEOTIDE SEQUENCE [LARGE SCALE GENOMIC DNA]</scope>
    <source>
        <strain evidence="2 3">FDL457</strain>
    </source>
</reference>
<organism evidence="2 3">
    <name type="scientific">Aphanomyces astaci</name>
    <name type="common">Crayfish plague agent</name>
    <dbReference type="NCBI Taxonomy" id="112090"/>
    <lineage>
        <taxon>Eukaryota</taxon>
        <taxon>Sar</taxon>
        <taxon>Stramenopiles</taxon>
        <taxon>Oomycota</taxon>
        <taxon>Saprolegniomycetes</taxon>
        <taxon>Saprolegniales</taxon>
        <taxon>Verrucalvaceae</taxon>
        <taxon>Aphanomyces</taxon>
    </lineage>
</organism>
<evidence type="ECO:0000256" key="1">
    <source>
        <dbReference type="SAM" id="MobiDB-lite"/>
    </source>
</evidence>
<feature type="compositionally biased region" description="Acidic residues" evidence="1">
    <location>
        <begin position="165"/>
        <end position="185"/>
    </location>
</feature>
<feature type="compositionally biased region" description="Acidic residues" evidence="1">
    <location>
        <begin position="114"/>
        <end position="125"/>
    </location>
</feature>
<feature type="compositionally biased region" description="Low complexity" evidence="1">
    <location>
        <begin position="154"/>
        <end position="164"/>
    </location>
</feature>
<dbReference type="EMBL" id="QUTF01014160">
    <property type="protein sequence ID" value="RHZ14288.1"/>
    <property type="molecule type" value="Genomic_DNA"/>
</dbReference>
<feature type="compositionally biased region" description="Acidic residues" evidence="1">
    <location>
        <begin position="68"/>
        <end position="82"/>
    </location>
</feature>
<dbReference type="Proteomes" id="UP000286510">
    <property type="component" value="Unassembled WGS sequence"/>
</dbReference>
<feature type="region of interest" description="Disordered" evidence="1">
    <location>
        <begin position="21"/>
        <end position="125"/>
    </location>
</feature>
<evidence type="ECO:0000313" key="2">
    <source>
        <dbReference type="EMBL" id="RHZ14288.1"/>
    </source>
</evidence>
<gene>
    <name evidence="2" type="ORF">DYB26_015471</name>
</gene>
<dbReference type="AlphaFoldDB" id="A0A418EJF3"/>
<feature type="region of interest" description="Disordered" evidence="1">
    <location>
        <begin position="137"/>
        <end position="185"/>
    </location>
</feature>
<feature type="compositionally biased region" description="Acidic residues" evidence="1">
    <location>
        <begin position="137"/>
        <end position="153"/>
    </location>
</feature>
<comment type="caution">
    <text evidence="2">The sequence shown here is derived from an EMBL/GenBank/DDBJ whole genome shotgun (WGS) entry which is preliminary data.</text>
</comment>
<feature type="compositionally biased region" description="Acidic residues" evidence="1">
    <location>
        <begin position="96"/>
        <end position="106"/>
    </location>
</feature>
<proteinExistence type="predicted"/>